<keyword evidence="4" id="KW-1015">Disulfide bond</keyword>
<dbReference type="Gene3D" id="2.60.120.200">
    <property type="match status" value="6"/>
</dbReference>
<accession>A0AAU9IKX4</accession>
<evidence type="ECO:0000256" key="4">
    <source>
        <dbReference type="ARBA" id="ARBA00023157"/>
    </source>
</evidence>
<feature type="transmembrane region" description="Helical" evidence="5">
    <location>
        <begin position="4183"/>
        <end position="4206"/>
    </location>
</feature>
<dbReference type="PROSITE" id="PS51257">
    <property type="entry name" value="PROKAR_LIPOPROTEIN"/>
    <property type="match status" value="1"/>
</dbReference>
<keyword evidence="5" id="KW-1133">Transmembrane helix</keyword>
<dbReference type="Pfam" id="PF13385">
    <property type="entry name" value="Laminin_G_3"/>
    <property type="match status" value="5"/>
</dbReference>
<proteinExistence type="predicted"/>
<evidence type="ECO:0000256" key="3">
    <source>
        <dbReference type="ARBA" id="ARBA00022825"/>
    </source>
</evidence>
<keyword evidence="6" id="KW-0732">Signal</keyword>
<dbReference type="PANTHER" id="PTHR42884">
    <property type="entry name" value="PROPROTEIN CONVERTASE SUBTILISIN/KEXIN-RELATED"/>
    <property type="match status" value="1"/>
</dbReference>
<comment type="caution">
    <text evidence="8">The sequence shown here is derived from an EMBL/GenBank/DDBJ whole genome shotgun (WGS) entry which is preliminary data.</text>
</comment>
<gene>
    <name evidence="8" type="ORF">BSTOLATCC_MIC11398</name>
</gene>
<dbReference type="Proteomes" id="UP001162131">
    <property type="component" value="Unassembled WGS sequence"/>
</dbReference>
<keyword evidence="2" id="KW-0378">Hydrolase</keyword>
<keyword evidence="5" id="KW-0812">Transmembrane</keyword>
<dbReference type="EMBL" id="CAJZBQ010000012">
    <property type="protein sequence ID" value="CAG9314391.1"/>
    <property type="molecule type" value="Genomic_DNA"/>
</dbReference>
<protein>
    <recommendedName>
        <fullName evidence="7">TNFR-Cys domain-containing protein</fullName>
    </recommendedName>
</protein>
<organism evidence="8 9">
    <name type="scientific">Blepharisma stoltei</name>
    <dbReference type="NCBI Taxonomy" id="1481888"/>
    <lineage>
        <taxon>Eukaryota</taxon>
        <taxon>Sar</taxon>
        <taxon>Alveolata</taxon>
        <taxon>Ciliophora</taxon>
        <taxon>Postciliodesmatophora</taxon>
        <taxon>Heterotrichea</taxon>
        <taxon>Heterotrichida</taxon>
        <taxon>Blepharismidae</taxon>
        <taxon>Blepharisma</taxon>
    </lineage>
</organism>
<evidence type="ECO:0000259" key="7">
    <source>
        <dbReference type="PROSITE" id="PS00652"/>
    </source>
</evidence>
<keyword evidence="1" id="KW-0645">Protease</keyword>
<feature type="signal peptide" evidence="6">
    <location>
        <begin position="1"/>
        <end position="23"/>
    </location>
</feature>
<dbReference type="GO" id="GO:0016485">
    <property type="term" value="P:protein processing"/>
    <property type="evidence" value="ECO:0007669"/>
    <property type="project" value="TreeGrafter"/>
</dbReference>
<dbReference type="CDD" id="cd00064">
    <property type="entry name" value="FU"/>
    <property type="match status" value="5"/>
</dbReference>
<feature type="transmembrane region" description="Helical" evidence="5">
    <location>
        <begin position="4102"/>
        <end position="4127"/>
    </location>
</feature>
<dbReference type="InterPro" id="IPR000742">
    <property type="entry name" value="EGF"/>
</dbReference>
<dbReference type="SMART" id="SM00261">
    <property type="entry name" value="FU"/>
    <property type="match status" value="14"/>
</dbReference>
<dbReference type="InterPro" id="IPR006212">
    <property type="entry name" value="Furin_repeat"/>
</dbReference>
<evidence type="ECO:0000313" key="8">
    <source>
        <dbReference type="EMBL" id="CAG9314391.1"/>
    </source>
</evidence>
<evidence type="ECO:0000256" key="2">
    <source>
        <dbReference type="ARBA" id="ARBA00022801"/>
    </source>
</evidence>
<keyword evidence="9" id="KW-1185">Reference proteome</keyword>
<dbReference type="SMART" id="SM00181">
    <property type="entry name" value="EGF"/>
    <property type="match status" value="18"/>
</dbReference>
<feature type="transmembrane region" description="Helical" evidence="5">
    <location>
        <begin position="4264"/>
        <end position="4282"/>
    </location>
</feature>
<feature type="domain" description="TNFR-Cys" evidence="7">
    <location>
        <begin position="2363"/>
        <end position="2398"/>
    </location>
</feature>
<dbReference type="SUPFAM" id="SSF49899">
    <property type="entry name" value="Concanavalin A-like lectins/glucanases"/>
    <property type="match status" value="10"/>
</dbReference>
<dbReference type="SUPFAM" id="SSF57184">
    <property type="entry name" value="Growth factor receptor domain"/>
    <property type="match status" value="10"/>
</dbReference>
<dbReference type="InterPro" id="IPR009030">
    <property type="entry name" value="Growth_fac_rcpt_cys_sf"/>
</dbReference>
<dbReference type="SMART" id="SM01411">
    <property type="entry name" value="Ephrin_rec_like"/>
    <property type="match status" value="4"/>
</dbReference>
<evidence type="ECO:0000256" key="5">
    <source>
        <dbReference type="SAM" id="Phobius"/>
    </source>
</evidence>
<dbReference type="GO" id="GO:0004252">
    <property type="term" value="F:serine-type endopeptidase activity"/>
    <property type="evidence" value="ECO:0007669"/>
    <property type="project" value="TreeGrafter"/>
</dbReference>
<dbReference type="InterPro" id="IPR013320">
    <property type="entry name" value="ConA-like_dom_sf"/>
</dbReference>
<feature type="transmembrane region" description="Helical" evidence="5">
    <location>
        <begin position="4148"/>
        <end position="4171"/>
    </location>
</feature>
<evidence type="ECO:0000256" key="6">
    <source>
        <dbReference type="SAM" id="SignalP"/>
    </source>
</evidence>
<feature type="domain" description="TNFR-Cys" evidence="7">
    <location>
        <begin position="3758"/>
        <end position="3796"/>
    </location>
</feature>
<name>A0AAU9IKX4_9CILI</name>
<keyword evidence="3" id="KW-0720">Serine protease</keyword>
<dbReference type="InterPro" id="IPR001368">
    <property type="entry name" value="TNFR/NGFR_Cys_rich_reg"/>
</dbReference>
<dbReference type="PANTHER" id="PTHR42884:SF14">
    <property type="entry name" value="NEUROENDOCRINE CONVERTASE 1"/>
    <property type="match status" value="1"/>
</dbReference>
<reference evidence="8" key="1">
    <citation type="submission" date="2021-09" db="EMBL/GenBank/DDBJ databases">
        <authorList>
            <consortium name="AG Swart"/>
            <person name="Singh M."/>
            <person name="Singh A."/>
            <person name="Seah K."/>
            <person name="Emmerich C."/>
        </authorList>
    </citation>
    <scope>NUCLEOTIDE SEQUENCE</scope>
    <source>
        <strain evidence="8">ATCC30299</strain>
    </source>
</reference>
<keyword evidence="5" id="KW-0472">Membrane</keyword>
<dbReference type="GO" id="GO:0000139">
    <property type="term" value="C:Golgi membrane"/>
    <property type="evidence" value="ECO:0007669"/>
    <property type="project" value="TreeGrafter"/>
</dbReference>
<dbReference type="PROSITE" id="PS00652">
    <property type="entry name" value="TNFR_NGFR_1"/>
    <property type="match status" value="2"/>
</dbReference>
<feature type="transmembrane region" description="Helical" evidence="5">
    <location>
        <begin position="4327"/>
        <end position="4348"/>
    </location>
</feature>
<feature type="chain" id="PRO_5043493768" description="TNFR-Cys domain-containing protein" evidence="6">
    <location>
        <begin position="24"/>
        <end position="4410"/>
    </location>
</feature>
<dbReference type="GO" id="GO:0005802">
    <property type="term" value="C:trans-Golgi network"/>
    <property type="evidence" value="ECO:0007669"/>
    <property type="project" value="TreeGrafter"/>
</dbReference>
<sequence length="4410" mass="472497">MSLVKSFLKFIVLLLYISSLVSAGTGCDQDLCANCIAGTAFQCTTCRTTPSTTIMLNNVCLPNCPYEFATSPSCTVNTNAVVDVTFDQPLFSGSYGPFITATSSSTYQFFWSPESVDPIPAYQQGLYFSGGDYIATSGAFYPNYNVALCLWYKSVSSSNDLLYIKPGSGDEVLRVNAQGGLRLVLEQKNGNQGSTINTGNNPNTSNNIWWFLSYTVSYSSSNGDTTMVQYLNTVADQTTTTNDQLLRWYQAGSQTLIIGKGPNGNFNGWVYNFKFWNTNYSGWATEYSAVCGSGTNSCFINCSFGKYWSGSSCVSCASQCTNGCIGANKCNCNDPLCAVCTGWASGLCTTCTTNASGGGAVACSCNPGSYNSDGFTCTSCPTGCATCTGGSYYQCSSCLSSYYFLTTMCLSSCPAGYTQDSTNKVCTLSITTALSIAFQNQIILDTLSGLTVGASNANTYPTWESTDPIPSIYRGYYFTSTYYMTLSSLSISPYFTVTMWINPTAQGNVVTKFSTVNVFLLTLTSSGYPSLALKLNDASTVTVTGSTTQFNAWHNIAFTSTINGSGKTVISLYIDGASVTSATSSNASPFVDSGMLYIGRQSSSNGFTGFLWSVKVYNDNTLYNSEWKTTGCASGCSTCPSELLCPSTCLFGYFLSSGSCSSCAGSCSPYGCRSTDTCRLCKYKECTTCTLFDGPCTACITNASLSGGVCSCNSNAFWVASTATCDVCDILCATCTGTYYFLCSACSGSAILVGNVCLNACPYGFTSSPSCTVASTTVIDQTFDTNFLGTYGIFTTSTSASTYQFWNSPDSLDPVPAYKRGLYFSGGQYLVSNANIYLSNSVSMGLWIYVITAGDILQKQTRLSFSSAGVVTATLENPSQTTTSASTTALSAFSGWTYLSFTITYTSGATTITSYKNNAPGTTLSNTAYLYRDAASDVLYLGKSSTSSTFVGFIYYFTLWNTAITDFSSKFTIPCGTSLVTSCLWSCNIGQYYATSSCTSCNSCGNLGCRQAVSCNICYDPLCAQCTGFGVNLCTLCVTHASGGGTTACSCDTNYIASADGFSCIWACTTGCAGCSGTGYYQCTSCLTSYYYLNGLCLSSCPTGYTQDSTNHLCTLSSTTPVSLALQDWIKLDTTSGFTVGSSSSNTYPSWTDSTDPVPSIYRGYYFTSSSLMSLSSLTITPFYTVSIWVKATSQGNLFLKLNGSSEIFKLVFTSSGWPTITLKLSDSTAVILSGTVSLFNAWHNIAFTGDIVSGNTKIYFYTDGVLKSNQVSGTASPFSDSGSLYLGYSNSANGFTGFLWSLKIFNGNTHYLDEWITSGCPSGCSTCPSELLCPDNCAFGSFLSSGSCSTCAGSCSPYGCRSTETCRLCQYRECTTCTQFDGPCTACITNAGLSGGVCSCNSNAFWVASSATCELCDALCSTCSGTYYFLCSGCSGSAVLVGNVCLNACPYGFSTSPSCTVASTSVIDQTFDTNFFGTYGIFTTSASASTYQFWNSPDSLDPIPAYKRGLYFSGGQYLVSNTNIYFSNSVSMGLWIYVITAGDVLQKQTRLSLSSAGIVTATLEDHSQTATSVSTAALSAFSGWTYLSFAITYTSGATTITAYKNNAPGTTLSNTAYLYRDAASDVLYLGKSSTSSTFVGFIYYFTLWNTAITDFSSKFAIPCGTSLDSSCLWSCNIGQYYATSFCTSCNSCGNLGCRQAVSCNICYDPLCAQCTGFGVNLCTLCVTHASGGGTTACSCDTNYIASADGFSCIWACTTGCAGCSGTGYYQCTSCLTSYYYLNGLCLSSCPTGYTQDSTNHLCTLSSSNPVSLALQDWIKLDTTSGFTVGSSSSNAYPSWTDSNDPVPSIYRGYYFTSSSFMSLSSLTITPFYTVTIWVKATSQGYLFLKLNTPSEIFKIQFTSSGWPRINVVLQDSSVVILTGSTSLFNNWHNIAFTGDIASGYTKIFFYTDGSLISSQASTNAYPFIDSGILYLGSSNAAPSFTGFLWSLKIYNGNTHFLDEWQTSGCSGSCSNCPSELICPDNCGFGSFFSSGSCTTCDGSCSPYGCRSTLTCRLCQNKECTACTLFDGPCTACITNAGLSGGVCSCNANAFWIQSSGTCEICDNLCSICLKTYYFECSACTGTKVLVDTVCLNECPYSFTASPSCISSTSTIIDQSFDTIFQGSYGILTTSNSASTSQFFTSPDSTDPVPSYGRGLYFSGSQYLQANVNIYMNYQFSVGLWIYTITDGDIFQKQARVKLASNGIANIILESPSQTTTTVTTSSTAFSGWSYLSLTVSYSSGSTTTVTSVNNVAGTPILSTNLLFKDVSSDILYVGKSTSSGFEGFIYYFSLWYTAISDFSSKLSVPCGSSLSTSCLWPCDISDYYDGAACQSCNSCSLGCTQGVSCNICHDHLCSICSGFGSGLCTQCVNHASGGGATACSCDVNYIQAADGFSCVWGCTTGCGGCSGTSYYQCTSCLTMYYFISGLCISICPTGYTQDSTNNQCTLVSNLSFSLQFQDLIQLDTVSGVQVGSSGTNTYPAFESTDPVPSLYRGYYFISDSYMASTSLILNTYFTVTVWIKPILSGYLMLKINGSDEMFKISLSSGGVPTLMITLQDLSTVSVSGASNLFNGWHNIAFTSDIISGKMKIYLYTDGVVSASQLSTNSSPFIDLGNLKIGASSGANGFTGFLWSLKVFNSNSNYLDEWKTTGCVGGCSSCPSELKCPDNCDFGSFYSSGCTTCDSSCTPYGCRSSLTCRLCLQKECKECTLFDGPCTSCIDRATLTTGVCACDTNAFWVQSSQSCEYCDSLCTQCAGTYYFLCSACTTGETLVGNVCLHECPYGFGGSCTSVSSQVITQSFDQNFAGSYGIFTTATSSSTYQFFNSPEASDPIPAKKRGLYFSSGKYLESNIDVYLSYSFSLGFWAYVETAGDLFEKQNRLIINSSGAATIILESPSLSASTITTGVISSSGWSYYSIAILYSSGSTTTTVYINNVAGTPSSTSNYIFRDAASQTILIGKSTSSNFSGFIYNFNMWNSLITDFSTQVNNDICGVGFGSTCLWTCDFGSYQNSGGTCSTCNSCSLGCVRGVSCNVCDDKLCSVCTGFGTNLCTTCVTHASGSVCSCDTGYSLSSDGFSCVVCSTGCSACTGLNYYQCSSCLSSYYYINNLCEPSCPTGYTQNSATHSCDLSSSLVLYLNLIDQLRLDTVSGFIVGSDSTNTYPSWDTHDPIPAIQRGYYFTGSSYMTSSFKFSPYFSLSSWIKGLNGGYFLTKYDGSVYLSITFAAGIPTLIIKLLDGTTISVSGGSSSIFNSWNFFSFSGQILGDGTTKIMSYINGISASTQISGTSSFFRDSASGNLILGADQTLANGWEGYVWNLYIYNDNSHATTDWTTSGCGTGCTSCPADLTCLSGCSLSTFPSSCTSCKTGCSHGCVGDLTCRLCKAKECLSCNTFSGACISCIPNASLSGTTCQCNANTLWVDSSESCELCNSACASCSSLTFDGCITCSSTRYLFENLCINYCPTGYSKSGSKCIIDSSSAYIFNLKPNQIKDEVTDLQSGIIASTGNDTNFYPNYEESDPYAAQYRGYYFNGKSYMNVSSSSRALILAPKFTFSMWLNPSTTSCDLFTKQSNSTVATPILKLSLSSLTPSLKIKLSDGSTALYTSTSSLNQNQWNLLIVSSDISVTPAQVISFSINSVSDASSDLSTSWFEDLQDSFKIIIGSSLLTSSTFGNYFSGFIWDLKIRNSIVSFSSLYSTSCSQCSLCPVDNSAACIPNCPISEYWDGTQCSACNNACSAVGCVRNDKTCNLCNNVICSVCDDFISGSCLQCKTNAYLSSGECICNNGYYLNKTQEECLQCKSNQYSVNGVCNDCPSKCTSCLDSSICYTCITNAELSQNNSCICKVGYNGNACDAAYFNAYLAVNDDNSLNITFSENLVNIISQYDLSINIENISLSDYSWTMERMSDKFYTISLSFSVEVNSKTPIAIKLMNLTYFVSETNALLKDDTLAGVLYHYSPYSSSQAVTAVTSQTTAAVQSIIGASVAVSFINPNPASLWSMLNTLNYIAYLGLTKIPMSESFYAFVINMNGNYYLPNLFEYFVDKSQGTAPYAQAVKYGYDTDLILLNVGSAITTLGAIVAALPLVYFLSNCSQRYLARKLAGILKNYKWSVFVRFWIQSYLDFTAAALIGLLNFSFGNMTQATNTIICLGVFIFSSVSPLLFFMLSYKNLPKIQEREKGFEKLWSSFFYEFKNDQGLMSTQYYSLFFGRRFIYIMNVALLNNYPASQVTISTVLSLITVLYMIKYRPYEEPILQITNTLTEICTMLFMGLMSANLFNMSSSMQSDFELTLISVAIGIMGVQSASSIALFGKTCYELVKEGLQKSSPPQNKYNIRINRKENRRIADLDSSPTEINRSMVNNDLSDIGDGAIN</sequence>
<evidence type="ECO:0000256" key="1">
    <source>
        <dbReference type="ARBA" id="ARBA00022670"/>
    </source>
</evidence>
<dbReference type="Gene3D" id="2.10.220.10">
    <property type="entry name" value="Hormone Receptor, Insulin-like Growth Factor Receptor 1, Chain A, domain 2"/>
    <property type="match status" value="5"/>
</dbReference>
<evidence type="ECO:0000313" key="9">
    <source>
        <dbReference type="Proteomes" id="UP001162131"/>
    </source>
</evidence>